<keyword evidence="1" id="KW-0805">Transcription regulation</keyword>
<evidence type="ECO:0000256" key="3">
    <source>
        <dbReference type="ARBA" id="ARBA00023163"/>
    </source>
</evidence>
<dbReference type="InterPro" id="IPR050109">
    <property type="entry name" value="HTH-type_TetR-like_transc_reg"/>
</dbReference>
<evidence type="ECO:0000313" key="6">
    <source>
        <dbReference type="EMBL" id="OAN55111.1"/>
    </source>
</evidence>
<evidence type="ECO:0000256" key="4">
    <source>
        <dbReference type="PROSITE-ProRule" id="PRU00335"/>
    </source>
</evidence>
<dbReference type="Proteomes" id="UP000078543">
    <property type="component" value="Unassembled WGS sequence"/>
</dbReference>
<dbReference type="InterPro" id="IPR001647">
    <property type="entry name" value="HTH_TetR"/>
</dbReference>
<dbReference type="PRINTS" id="PR00455">
    <property type="entry name" value="HTHTETR"/>
</dbReference>
<evidence type="ECO:0000259" key="5">
    <source>
        <dbReference type="PROSITE" id="PS50977"/>
    </source>
</evidence>
<evidence type="ECO:0000256" key="1">
    <source>
        <dbReference type="ARBA" id="ARBA00023015"/>
    </source>
</evidence>
<name>A0A178MWL6_9PROT</name>
<dbReference type="OrthoDB" id="9816431at2"/>
<dbReference type="GO" id="GO:0003700">
    <property type="term" value="F:DNA-binding transcription factor activity"/>
    <property type="evidence" value="ECO:0007669"/>
    <property type="project" value="TreeGrafter"/>
</dbReference>
<dbReference type="AlphaFoldDB" id="A0A178MWL6"/>
<dbReference type="Gene3D" id="1.10.357.10">
    <property type="entry name" value="Tetracycline Repressor, domain 2"/>
    <property type="match status" value="1"/>
</dbReference>
<dbReference type="Pfam" id="PF14246">
    <property type="entry name" value="TetR_C_7"/>
    <property type="match status" value="1"/>
</dbReference>
<proteinExistence type="predicted"/>
<dbReference type="PROSITE" id="PS01081">
    <property type="entry name" value="HTH_TETR_1"/>
    <property type="match status" value="1"/>
</dbReference>
<dbReference type="InterPro" id="IPR009057">
    <property type="entry name" value="Homeodomain-like_sf"/>
</dbReference>
<feature type="domain" description="HTH tetR-type" evidence="5">
    <location>
        <begin position="10"/>
        <end position="70"/>
    </location>
</feature>
<dbReference type="InterPro" id="IPR039536">
    <property type="entry name" value="TetR_C_Proteobacteria"/>
</dbReference>
<protein>
    <recommendedName>
        <fullName evidence="5">HTH tetR-type domain-containing protein</fullName>
    </recommendedName>
</protein>
<dbReference type="RefSeq" id="WP_068498226.1">
    <property type="nucleotide sequence ID" value="NZ_LWQU01000104.1"/>
</dbReference>
<keyword evidence="3" id="KW-0804">Transcription</keyword>
<dbReference type="SUPFAM" id="SSF46689">
    <property type="entry name" value="Homeodomain-like"/>
    <property type="match status" value="1"/>
</dbReference>
<dbReference type="Pfam" id="PF00440">
    <property type="entry name" value="TetR_N"/>
    <property type="match status" value="1"/>
</dbReference>
<accession>A0A178MWL6</accession>
<keyword evidence="2 4" id="KW-0238">DNA-binding</keyword>
<comment type="caution">
    <text evidence="6">The sequence shown here is derived from an EMBL/GenBank/DDBJ whole genome shotgun (WGS) entry which is preliminary data.</text>
</comment>
<dbReference type="PANTHER" id="PTHR30055">
    <property type="entry name" value="HTH-TYPE TRANSCRIPTIONAL REGULATOR RUTR"/>
    <property type="match status" value="1"/>
</dbReference>
<evidence type="ECO:0000313" key="7">
    <source>
        <dbReference type="Proteomes" id="UP000078543"/>
    </source>
</evidence>
<dbReference type="Gene3D" id="1.10.10.60">
    <property type="entry name" value="Homeodomain-like"/>
    <property type="match status" value="1"/>
</dbReference>
<dbReference type="GO" id="GO:0000976">
    <property type="term" value="F:transcription cis-regulatory region binding"/>
    <property type="evidence" value="ECO:0007669"/>
    <property type="project" value="TreeGrafter"/>
</dbReference>
<evidence type="ECO:0000256" key="2">
    <source>
        <dbReference type="ARBA" id="ARBA00023125"/>
    </source>
</evidence>
<dbReference type="STRING" id="1437059.A6A05_00690"/>
<feature type="DNA-binding region" description="H-T-H motif" evidence="4">
    <location>
        <begin position="33"/>
        <end position="52"/>
    </location>
</feature>
<gene>
    <name evidence="6" type="ORF">A6A05_00690</name>
</gene>
<dbReference type="FunFam" id="1.10.10.60:FF:000141">
    <property type="entry name" value="TetR family transcriptional regulator"/>
    <property type="match status" value="1"/>
</dbReference>
<dbReference type="EMBL" id="LWQU01000104">
    <property type="protein sequence ID" value="OAN55111.1"/>
    <property type="molecule type" value="Genomic_DNA"/>
</dbReference>
<reference evidence="6 7" key="1">
    <citation type="submission" date="2016-04" db="EMBL/GenBank/DDBJ databases">
        <title>Draft genome sequence of freshwater magnetotactic bacteria Magnetospirillum marisnigri SP-1 and Magnetospirillum moscoviense BB-1.</title>
        <authorList>
            <person name="Koziaeva V."/>
            <person name="Dziuba M.V."/>
            <person name="Ivanov T.M."/>
            <person name="Kuznetsov B."/>
            <person name="Grouzdev D.S."/>
        </authorList>
    </citation>
    <scope>NUCLEOTIDE SEQUENCE [LARGE SCALE GENOMIC DNA]</scope>
    <source>
        <strain evidence="6 7">BB-1</strain>
    </source>
</reference>
<dbReference type="InterPro" id="IPR023772">
    <property type="entry name" value="DNA-bd_HTH_TetR-type_CS"/>
</dbReference>
<dbReference type="SUPFAM" id="SSF48498">
    <property type="entry name" value="Tetracyclin repressor-like, C-terminal domain"/>
    <property type="match status" value="1"/>
</dbReference>
<organism evidence="6 7">
    <name type="scientific">Magnetospirillum moscoviense</name>
    <dbReference type="NCBI Taxonomy" id="1437059"/>
    <lineage>
        <taxon>Bacteria</taxon>
        <taxon>Pseudomonadati</taxon>
        <taxon>Pseudomonadota</taxon>
        <taxon>Alphaproteobacteria</taxon>
        <taxon>Rhodospirillales</taxon>
        <taxon>Rhodospirillaceae</taxon>
        <taxon>Magnetospirillum</taxon>
    </lineage>
</organism>
<dbReference type="PROSITE" id="PS50977">
    <property type="entry name" value="HTH_TETR_2"/>
    <property type="match status" value="1"/>
</dbReference>
<sequence length="206" mass="22197">MTKVLSPRSAAKRAAILDAAQVCFCEQGYAATSMDMVAASAGVSKATIYAHFASKDDLFGAIICRRCDDQAEGLGGLVLAAKGDGRTALAAIARALMDLFLAPEVMALYRVVVAESPRHPDLARIYYEQGPWRGKQRVAEVLAALDRQGQLVVPDPWQATDLFVNMLRGEVFHRALLGLEPAERPTAETTIAESVRVMLAAYGPHP</sequence>
<keyword evidence="7" id="KW-1185">Reference proteome</keyword>
<dbReference type="PANTHER" id="PTHR30055:SF146">
    <property type="entry name" value="HTH-TYPE TRANSCRIPTIONAL DUAL REGULATOR CECR"/>
    <property type="match status" value="1"/>
</dbReference>
<dbReference type="InterPro" id="IPR036271">
    <property type="entry name" value="Tet_transcr_reg_TetR-rel_C_sf"/>
</dbReference>